<name>A0A917NE07_9GAMM</name>
<dbReference type="Pfam" id="PF11197">
    <property type="entry name" value="DUF2835"/>
    <property type="match status" value="1"/>
</dbReference>
<organism evidence="1 2">
    <name type="scientific">Shewanella gelidii</name>
    <dbReference type="NCBI Taxonomy" id="1642821"/>
    <lineage>
        <taxon>Bacteria</taxon>
        <taxon>Pseudomonadati</taxon>
        <taxon>Pseudomonadota</taxon>
        <taxon>Gammaproteobacteria</taxon>
        <taxon>Alteromonadales</taxon>
        <taxon>Shewanellaceae</taxon>
        <taxon>Shewanella</taxon>
    </lineage>
</organism>
<keyword evidence="2" id="KW-1185">Reference proteome</keyword>
<reference evidence="1" key="2">
    <citation type="submission" date="2020-09" db="EMBL/GenBank/DDBJ databases">
        <authorList>
            <person name="Sun Q."/>
            <person name="Ohkuma M."/>
        </authorList>
    </citation>
    <scope>NUCLEOTIDE SEQUENCE</scope>
    <source>
        <strain evidence="1">JCM 30804</strain>
    </source>
</reference>
<gene>
    <name evidence="1" type="ORF">GCM10009332_27600</name>
</gene>
<dbReference type="Proteomes" id="UP000613743">
    <property type="component" value="Unassembled WGS sequence"/>
</dbReference>
<evidence type="ECO:0000313" key="1">
    <source>
        <dbReference type="EMBL" id="GGI88638.1"/>
    </source>
</evidence>
<dbReference type="EMBL" id="BMPZ01000009">
    <property type="protein sequence ID" value="GGI88638.1"/>
    <property type="molecule type" value="Genomic_DNA"/>
</dbReference>
<evidence type="ECO:0008006" key="3">
    <source>
        <dbReference type="Google" id="ProtNLM"/>
    </source>
</evidence>
<evidence type="ECO:0000313" key="2">
    <source>
        <dbReference type="Proteomes" id="UP000613743"/>
    </source>
</evidence>
<dbReference type="AlphaFoldDB" id="A0A917NE07"/>
<reference evidence="1" key="1">
    <citation type="journal article" date="2014" name="Int. J. Syst. Evol. Microbiol.">
        <title>Complete genome sequence of Corynebacterium casei LMG S-19264T (=DSM 44701T), isolated from a smear-ripened cheese.</title>
        <authorList>
            <consortium name="US DOE Joint Genome Institute (JGI-PGF)"/>
            <person name="Walter F."/>
            <person name="Albersmeier A."/>
            <person name="Kalinowski J."/>
            <person name="Ruckert C."/>
        </authorList>
    </citation>
    <scope>NUCLEOTIDE SEQUENCE</scope>
    <source>
        <strain evidence="1">JCM 30804</strain>
    </source>
</reference>
<dbReference type="RefSeq" id="WP_188921945.1">
    <property type="nucleotide sequence ID" value="NZ_BMPZ01000009.1"/>
</dbReference>
<comment type="caution">
    <text evidence="1">The sequence shown here is derived from an EMBL/GenBank/DDBJ whole genome shotgun (WGS) entry which is preliminary data.</text>
</comment>
<proteinExistence type="predicted"/>
<protein>
    <recommendedName>
        <fullName evidence="3">DUF2835 family protein</fullName>
    </recommendedName>
</protein>
<dbReference type="InterPro" id="IPR021363">
    <property type="entry name" value="DUF2835"/>
</dbReference>
<accession>A0A917NE07</accession>
<sequence>MNLYFSMNMSVAKYLPYYQGRAERIEVFDDAGRRIWINGRHFRSFLTNQGVAGRFCLQLDDQGNFVKLEKV</sequence>